<feature type="chain" id="PRO_5046337191" evidence="2">
    <location>
        <begin position="23"/>
        <end position="850"/>
    </location>
</feature>
<dbReference type="EMBL" id="BMKC01000001">
    <property type="protein sequence ID" value="GGA73897.1"/>
    <property type="molecule type" value="Genomic_DNA"/>
</dbReference>
<sequence length="850" mass="92142">MPRHFAAVLAAISLAWPLAGTSAEPTSEELWRRQPPPFKLYADGMSAPADGSAAREMRGFVLPWLLPPLDPSPRRVAALEAAASHSAMRMAAIGLRAPRIHRRDGVYPIYLVRDLGGSAAQYGPGFGEVGITELRRIYNDDWDRVVIVGEAAGFGSDMPIFPEQVASSVAHELFHGVQASYAHWSGHDKSDAHEQKWVTEGLPEAIGEWSIQGLSFMGGPPFDPRRRFASGNPRFGMSLGMRPYDYPLDMRVAPMRMPIYPNGDTPEKRRQMASYMTSSFWSYAWDHSMPAGKAWTPMSRALLLRTPQTGTASLREDSVTWTNQTLARYHPAWTRGLYDALPAFIPWWVAFPDEVMRSRRGEFAHSRWLGHAFIDGCPLYELNEANPTASFKAPIRELAAYCVRVRWTGASVGRSGWPAAALVVVPADGGGEAALSDLHLGLHGTNLGKSDPYNDPKSGLPSLAWGGLSLDPLHPMETDGEAVITFTNVARDPLATTRRIYEIHVGMATATVTGQLDKPAEEGFRPASRVRVGSRRSVQPGTVVPLPPGDSLSLALTPSPAAGKDDCSNATAKTAGQVALGMDKAGPATGTGNLMSICLEVAATATRASLRPARQPDVELKLPAVADGHSGPIDGGEVVATWTDPDLGKPGVQHVHARTRDVQLQIEQANPAFVRGRFVARFTAPADTANGELRGDFVTWRAPTDQRLAVSDPLDYASSDLLQTFAAMGRSPEEMRAQLGRRKPPRQRSPSPPPDGAGEACPMDCAALRTGKVSQACRQLMPAVYEACPQEGETRQDEILSLATWLYRDLPEPTRSELVGGSVDAVMAMPSALREDWARKIRAQREAAGD</sequence>
<gene>
    <name evidence="3" type="ORF">GCM10011521_10060</name>
</gene>
<evidence type="ECO:0000313" key="4">
    <source>
        <dbReference type="Proteomes" id="UP000623419"/>
    </source>
</evidence>
<feature type="signal peptide" evidence="2">
    <location>
        <begin position="1"/>
        <end position="22"/>
    </location>
</feature>
<protein>
    <submittedName>
        <fullName evidence="3">Uncharacterized protein</fullName>
    </submittedName>
</protein>
<evidence type="ECO:0000256" key="2">
    <source>
        <dbReference type="SAM" id="SignalP"/>
    </source>
</evidence>
<reference evidence="4" key="1">
    <citation type="journal article" date="2019" name="Int. J. Syst. Evol. Microbiol.">
        <title>The Global Catalogue of Microorganisms (GCM) 10K type strain sequencing project: providing services to taxonomists for standard genome sequencing and annotation.</title>
        <authorList>
            <consortium name="The Broad Institute Genomics Platform"/>
            <consortium name="The Broad Institute Genome Sequencing Center for Infectious Disease"/>
            <person name="Wu L."/>
            <person name="Ma J."/>
        </authorList>
    </citation>
    <scope>NUCLEOTIDE SEQUENCE [LARGE SCALE GENOMIC DNA]</scope>
    <source>
        <strain evidence="4">CGMCC 1.15905</strain>
    </source>
</reference>
<proteinExistence type="predicted"/>
<keyword evidence="2" id="KW-0732">Signal</keyword>
<name>A0ABQ1HFM2_9GAMM</name>
<evidence type="ECO:0000313" key="3">
    <source>
        <dbReference type="EMBL" id="GGA73897.1"/>
    </source>
</evidence>
<dbReference type="Proteomes" id="UP000623419">
    <property type="component" value="Unassembled WGS sequence"/>
</dbReference>
<keyword evidence="4" id="KW-1185">Reference proteome</keyword>
<organism evidence="3 4">
    <name type="scientific">Arenimonas soli</name>
    <dbReference type="NCBI Taxonomy" id="2269504"/>
    <lineage>
        <taxon>Bacteria</taxon>
        <taxon>Pseudomonadati</taxon>
        <taxon>Pseudomonadota</taxon>
        <taxon>Gammaproteobacteria</taxon>
        <taxon>Lysobacterales</taxon>
        <taxon>Lysobacteraceae</taxon>
        <taxon>Arenimonas</taxon>
    </lineage>
</organism>
<evidence type="ECO:0000256" key="1">
    <source>
        <dbReference type="SAM" id="MobiDB-lite"/>
    </source>
</evidence>
<comment type="caution">
    <text evidence="3">The sequence shown here is derived from an EMBL/GenBank/DDBJ whole genome shotgun (WGS) entry which is preliminary data.</text>
</comment>
<feature type="region of interest" description="Disordered" evidence="1">
    <location>
        <begin position="735"/>
        <end position="760"/>
    </location>
</feature>
<accession>A0ABQ1HFM2</accession>
<dbReference type="RefSeq" id="WP_188661904.1">
    <property type="nucleotide sequence ID" value="NZ_BMKC01000001.1"/>
</dbReference>